<accession>A0ABW1WW27</accession>
<feature type="transmembrane region" description="Helical" evidence="2">
    <location>
        <begin position="43"/>
        <end position="62"/>
    </location>
</feature>
<dbReference type="NCBIfam" id="NF008528">
    <property type="entry name" value="PRK11463.1-2"/>
    <property type="match status" value="1"/>
</dbReference>
<keyword evidence="2" id="KW-0812">Transmembrane</keyword>
<feature type="region of interest" description="Disordered" evidence="1">
    <location>
        <begin position="160"/>
        <end position="181"/>
    </location>
</feature>
<proteinExistence type="predicted"/>
<dbReference type="PANTHER" id="PTHR35335">
    <property type="entry name" value="UPF0716 PROTEIN FXSA"/>
    <property type="match status" value="1"/>
</dbReference>
<dbReference type="PANTHER" id="PTHR35335:SF1">
    <property type="entry name" value="UPF0716 PROTEIN FXSA"/>
    <property type="match status" value="1"/>
</dbReference>
<evidence type="ECO:0000313" key="4">
    <source>
        <dbReference type="Proteomes" id="UP001596266"/>
    </source>
</evidence>
<dbReference type="EMBL" id="JBHSUA010000002">
    <property type="protein sequence ID" value="MFC6395399.1"/>
    <property type="molecule type" value="Genomic_DNA"/>
</dbReference>
<dbReference type="InterPro" id="IPR007313">
    <property type="entry name" value="FxsA"/>
</dbReference>
<sequence length="181" mass="19593">MPTSAARPVTRRNQWALPVLAGMFVGVPIIEVLLLIKVGHAIGAFPTLLILVAEAIIGAWLMRKEGSRAWQALRDSLTTGRMPARELTDAALVLVGGLLLMLPGFFTDVIGFVFLLPFTRPLARSIIGFFAAKQVQKAGVNIDLARARTRPDMTVPTDIVETETSEHRNPEAGSAQQIARG</sequence>
<organism evidence="3 4">
    <name type="scientific">Luteococcus sanguinis</name>
    <dbReference type="NCBI Taxonomy" id="174038"/>
    <lineage>
        <taxon>Bacteria</taxon>
        <taxon>Bacillati</taxon>
        <taxon>Actinomycetota</taxon>
        <taxon>Actinomycetes</taxon>
        <taxon>Propionibacteriales</taxon>
        <taxon>Propionibacteriaceae</taxon>
        <taxon>Luteococcus</taxon>
    </lineage>
</organism>
<keyword evidence="2" id="KW-1133">Transmembrane helix</keyword>
<gene>
    <name evidence="3" type="ORF">ACFP57_00110</name>
</gene>
<evidence type="ECO:0000256" key="1">
    <source>
        <dbReference type="SAM" id="MobiDB-lite"/>
    </source>
</evidence>
<feature type="transmembrane region" description="Helical" evidence="2">
    <location>
        <begin position="15"/>
        <end position="36"/>
    </location>
</feature>
<dbReference type="Pfam" id="PF04186">
    <property type="entry name" value="FxsA"/>
    <property type="match status" value="1"/>
</dbReference>
<comment type="caution">
    <text evidence="3">The sequence shown here is derived from an EMBL/GenBank/DDBJ whole genome shotgun (WGS) entry which is preliminary data.</text>
</comment>
<feature type="transmembrane region" description="Helical" evidence="2">
    <location>
        <begin position="90"/>
        <end position="116"/>
    </location>
</feature>
<reference evidence="4" key="1">
    <citation type="journal article" date="2019" name="Int. J. Syst. Evol. Microbiol.">
        <title>The Global Catalogue of Microorganisms (GCM) 10K type strain sequencing project: providing services to taxonomists for standard genome sequencing and annotation.</title>
        <authorList>
            <consortium name="The Broad Institute Genomics Platform"/>
            <consortium name="The Broad Institute Genome Sequencing Center for Infectious Disease"/>
            <person name="Wu L."/>
            <person name="Ma J."/>
        </authorList>
    </citation>
    <scope>NUCLEOTIDE SEQUENCE [LARGE SCALE GENOMIC DNA]</scope>
    <source>
        <strain evidence="4">CGMCC 1.15277</strain>
    </source>
</reference>
<dbReference type="RefSeq" id="WP_343886675.1">
    <property type="nucleotide sequence ID" value="NZ_BAAAKI010000017.1"/>
</dbReference>
<evidence type="ECO:0000313" key="3">
    <source>
        <dbReference type="EMBL" id="MFC6395399.1"/>
    </source>
</evidence>
<name>A0ABW1WW27_9ACTN</name>
<dbReference type="Proteomes" id="UP001596266">
    <property type="component" value="Unassembled WGS sequence"/>
</dbReference>
<keyword evidence="2" id="KW-0472">Membrane</keyword>
<evidence type="ECO:0000256" key="2">
    <source>
        <dbReference type="SAM" id="Phobius"/>
    </source>
</evidence>
<protein>
    <submittedName>
        <fullName evidence="3">FxsA family protein</fullName>
    </submittedName>
</protein>
<keyword evidence="4" id="KW-1185">Reference proteome</keyword>